<evidence type="ECO:0000259" key="7">
    <source>
        <dbReference type="Pfam" id="PF00759"/>
    </source>
</evidence>
<dbReference type="Pfam" id="PF02927">
    <property type="entry name" value="CelD_N"/>
    <property type="match status" value="1"/>
</dbReference>
<dbReference type="InterPro" id="IPR012341">
    <property type="entry name" value="6hp_glycosidase-like_sf"/>
</dbReference>
<evidence type="ECO:0000259" key="8">
    <source>
        <dbReference type="Pfam" id="PF02927"/>
    </source>
</evidence>
<dbReference type="GO" id="GO:0008810">
    <property type="term" value="F:cellulase activity"/>
    <property type="evidence" value="ECO:0007669"/>
    <property type="project" value="InterPro"/>
</dbReference>
<evidence type="ECO:0000256" key="4">
    <source>
        <dbReference type="ARBA" id="ARBA00023295"/>
    </source>
</evidence>
<keyword evidence="2" id="KW-0378">Hydrolase</keyword>
<dbReference type="Gene3D" id="1.50.10.10">
    <property type="match status" value="1"/>
</dbReference>
<gene>
    <name evidence="9" type="ORF">ESB00_17110</name>
</gene>
<protein>
    <submittedName>
        <fullName evidence="9">Uncharacterized protein</fullName>
    </submittedName>
</protein>
<dbReference type="OrthoDB" id="9758662at2"/>
<evidence type="ECO:0000313" key="10">
    <source>
        <dbReference type="Proteomes" id="UP000290218"/>
    </source>
</evidence>
<keyword evidence="6" id="KW-0472">Membrane</keyword>
<dbReference type="Gene3D" id="2.60.40.10">
    <property type="entry name" value="Immunoglobulins"/>
    <property type="match status" value="1"/>
</dbReference>
<dbReference type="Pfam" id="PF00759">
    <property type="entry name" value="Glyco_hydro_9"/>
    <property type="match status" value="1"/>
</dbReference>
<dbReference type="PANTHER" id="PTHR22298">
    <property type="entry name" value="ENDO-1,4-BETA-GLUCANASE"/>
    <property type="match status" value="1"/>
</dbReference>
<accession>A0A4Q1C534</accession>
<feature type="domain" description="Cellulase Ig-like" evidence="8">
    <location>
        <begin position="61"/>
        <end position="138"/>
    </location>
</feature>
<dbReference type="InterPro" id="IPR004197">
    <property type="entry name" value="Cellulase_Ig-like"/>
</dbReference>
<keyword evidence="6" id="KW-0812">Transmembrane</keyword>
<evidence type="ECO:0000256" key="1">
    <source>
        <dbReference type="ARBA" id="ARBA00007072"/>
    </source>
</evidence>
<feature type="domain" description="Glycoside hydrolase family 9" evidence="7">
    <location>
        <begin position="156"/>
        <end position="594"/>
    </location>
</feature>
<evidence type="ECO:0000256" key="6">
    <source>
        <dbReference type="SAM" id="Phobius"/>
    </source>
</evidence>
<keyword evidence="10" id="KW-1185">Reference proteome</keyword>
<dbReference type="GO" id="GO:0000272">
    <property type="term" value="P:polysaccharide catabolic process"/>
    <property type="evidence" value="ECO:0007669"/>
    <property type="project" value="UniProtKB-KW"/>
</dbReference>
<dbReference type="InterPro" id="IPR008928">
    <property type="entry name" value="6-hairpin_glycosidase_sf"/>
</dbReference>
<sequence length="605" mass="66370">MAAPRRRPDARREIVQVICARGLADTRCRAQRGRLMGRHLNLLILALLALAAPLHAELFLRWNQAGYAPGQPKVLLALSDADLAGQAWTVTRAGATVRHGTFGPSTTGAGDHTPFAYNHTADFSALREAGDYTFITAGAAPATFRIAAAPYERMVSLPLLHLRRARSGSPDTGLRPLSHPGDADAPVFVPDGDPANGQWKPAEPARTVDALGGWYDAGDYIKFTLNQAATAYHLLLAYRLKPELFAKAPGGSGLPDVLDEARHGLEFLMKVHPDRDTFIIQVANAEDHSQGLRLPHQDKLDGRRPALCALSRVHMGATAAALALGARTFGELGRADDMARYSVMARKIYTRAREADTVPTAFERDKVNDFYRDPDPTDQMAVAAMELFALTDDETYLEQAKAYAPPAAKEVGWGDWNWLANAALAPHDAAAKQRLRDEMAGYVQHVRERGAPWGLPSRYVWGSLARWVGIANAARETARTHGPAPELDALYWGIVDYTFGRNNWGVSFLFDEQLPNTVRQLYSPVYRMLKVFPTGALSEGPGGRKLHDELSKWFKISPSDPFHRFNTPAGVFFDNETDFMCQEATITAQADAVLFLVLASLPGKN</sequence>
<comment type="similarity">
    <text evidence="1">Belongs to the glycosyl hydrolase 9 (cellulase E) family.</text>
</comment>
<reference evidence="9 10" key="1">
    <citation type="submission" date="2019-01" db="EMBL/GenBank/DDBJ databases">
        <title>Lacunisphaera sp. strain TWA-58.</title>
        <authorList>
            <person name="Chen W.-M."/>
        </authorList>
    </citation>
    <scope>NUCLEOTIDE SEQUENCE [LARGE SCALE GENOMIC DNA]</scope>
    <source>
        <strain evidence="9 10">TWA-58</strain>
    </source>
</reference>
<evidence type="ECO:0000256" key="2">
    <source>
        <dbReference type="ARBA" id="ARBA00022801"/>
    </source>
</evidence>
<keyword evidence="4" id="KW-0326">Glycosidase</keyword>
<dbReference type="SUPFAM" id="SSF48208">
    <property type="entry name" value="Six-hairpin glycosidases"/>
    <property type="match status" value="1"/>
</dbReference>
<dbReference type="EMBL" id="SDHX01000002">
    <property type="protein sequence ID" value="RXK53413.1"/>
    <property type="molecule type" value="Genomic_DNA"/>
</dbReference>
<name>A0A4Q1C534_9BACT</name>
<keyword evidence="3" id="KW-0119">Carbohydrate metabolism</keyword>
<keyword evidence="5" id="KW-0624">Polysaccharide degradation</keyword>
<proteinExistence type="inferred from homology"/>
<comment type="caution">
    <text evidence="9">The sequence shown here is derived from an EMBL/GenBank/DDBJ whole genome shotgun (WGS) entry which is preliminary data.</text>
</comment>
<evidence type="ECO:0000256" key="5">
    <source>
        <dbReference type="ARBA" id="ARBA00023326"/>
    </source>
</evidence>
<keyword evidence="6" id="KW-1133">Transmembrane helix</keyword>
<feature type="transmembrane region" description="Helical" evidence="6">
    <location>
        <begin position="42"/>
        <end position="62"/>
    </location>
</feature>
<evidence type="ECO:0000256" key="3">
    <source>
        <dbReference type="ARBA" id="ARBA00023277"/>
    </source>
</evidence>
<organism evidence="9 10">
    <name type="scientific">Oleiharenicola lentus</name>
    <dbReference type="NCBI Taxonomy" id="2508720"/>
    <lineage>
        <taxon>Bacteria</taxon>
        <taxon>Pseudomonadati</taxon>
        <taxon>Verrucomicrobiota</taxon>
        <taxon>Opitutia</taxon>
        <taxon>Opitutales</taxon>
        <taxon>Opitutaceae</taxon>
        <taxon>Oleiharenicola</taxon>
    </lineage>
</organism>
<dbReference type="SUPFAM" id="SSF81296">
    <property type="entry name" value="E set domains"/>
    <property type="match status" value="1"/>
</dbReference>
<dbReference type="Proteomes" id="UP000290218">
    <property type="component" value="Unassembled WGS sequence"/>
</dbReference>
<dbReference type="InterPro" id="IPR014756">
    <property type="entry name" value="Ig_E-set"/>
</dbReference>
<dbReference type="InterPro" id="IPR013783">
    <property type="entry name" value="Ig-like_fold"/>
</dbReference>
<dbReference type="AlphaFoldDB" id="A0A4Q1C534"/>
<dbReference type="CDD" id="cd02850">
    <property type="entry name" value="E_set_Cellulase_N"/>
    <property type="match status" value="1"/>
</dbReference>
<evidence type="ECO:0000313" key="9">
    <source>
        <dbReference type="EMBL" id="RXK53413.1"/>
    </source>
</evidence>
<dbReference type="InterPro" id="IPR001701">
    <property type="entry name" value="Glyco_hydro_9"/>
</dbReference>